<evidence type="ECO:0000256" key="1">
    <source>
        <dbReference type="SAM" id="MobiDB-lite"/>
    </source>
</evidence>
<feature type="compositionally biased region" description="Polar residues" evidence="1">
    <location>
        <begin position="129"/>
        <end position="139"/>
    </location>
</feature>
<comment type="caution">
    <text evidence="2">The sequence shown here is derived from an EMBL/GenBank/DDBJ whole genome shotgun (WGS) entry which is preliminary data.</text>
</comment>
<dbReference type="Proteomes" id="UP001215280">
    <property type="component" value="Unassembled WGS sequence"/>
</dbReference>
<name>A0AAD7IWT7_9AGAR</name>
<feature type="non-terminal residue" evidence="2">
    <location>
        <position position="1"/>
    </location>
</feature>
<protein>
    <submittedName>
        <fullName evidence="2">Uncharacterized protein</fullName>
    </submittedName>
</protein>
<proteinExistence type="predicted"/>
<dbReference type="GO" id="GO:0007165">
    <property type="term" value="P:signal transduction"/>
    <property type="evidence" value="ECO:0007669"/>
    <property type="project" value="InterPro"/>
</dbReference>
<reference evidence="2" key="1">
    <citation type="submission" date="2023-03" db="EMBL/GenBank/DDBJ databases">
        <title>Massive genome expansion in bonnet fungi (Mycena s.s.) driven by repeated elements and novel gene families across ecological guilds.</title>
        <authorList>
            <consortium name="Lawrence Berkeley National Laboratory"/>
            <person name="Harder C.B."/>
            <person name="Miyauchi S."/>
            <person name="Viragh M."/>
            <person name="Kuo A."/>
            <person name="Thoen E."/>
            <person name="Andreopoulos B."/>
            <person name="Lu D."/>
            <person name="Skrede I."/>
            <person name="Drula E."/>
            <person name="Henrissat B."/>
            <person name="Morin E."/>
            <person name="Kohler A."/>
            <person name="Barry K."/>
            <person name="LaButti K."/>
            <person name="Morin E."/>
            <person name="Salamov A."/>
            <person name="Lipzen A."/>
            <person name="Mereny Z."/>
            <person name="Hegedus B."/>
            <person name="Baldrian P."/>
            <person name="Stursova M."/>
            <person name="Weitz H."/>
            <person name="Taylor A."/>
            <person name="Grigoriev I.V."/>
            <person name="Nagy L.G."/>
            <person name="Martin F."/>
            <person name="Kauserud H."/>
        </authorList>
    </citation>
    <scope>NUCLEOTIDE SEQUENCE</scope>
    <source>
        <strain evidence="2">CBHHK188m</strain>
    </source>
</reference>
<organism evidence="2 3">
    <name type="scientific">Mycena maculata</name>
    <dbReference type="NCBI Taxonomy" id="230809"/>
    <lineage>
        <taxon>Eukaryota</taxon>
        <taxon>Fungi</taxon>
        <taxon>Dikarya</taxon>
        <taxon>Basidiomycota</taxon>
        <taxon>Agaricomycotina</taxon>
        <taxon>Agaricomycetes</taxon>
        <taxon>Agaricomycetidae</taxon>
        <taxon>Agaricales</taxon>
        <taxon>Marasmiineae</taxon>
        <taxon>Mycenaceae</taxon>
        <taxon>Mycena</taxon>
    </lineage>
</organism>
<dbReference type="SUPFAM" id="SSF47895">
    <property type="entry name" value="Transducin (alpha subunit), insertion domain"/>
    <property type="match status" value="1"/>
</dbReference>
<evidence type="ECO:0000313" key="2">
    <source>
        <dbReference type="EMBL" id="KAJ7752196.1"/>
    </source>
</evidence>
<gene>
    <name evidence="2" type="ORF">DFH07DRAFT_745128</name>
</gene>
<keyword evidence="3" id="KW-1185">Reference proteome</keyword>
<feature type="region of interest" description="Disordered" evidence="1">
    <location>
        <begin position="121"/>
        <end position="145"/>
    </location>
</feature>
<dbReference type="AlphaFoldDB" id="A0AAD7IWT7"/>
<evidence type="ECO:0000313" key="3">
    <source>
        <dbReference type="Proteomes" id="UP001215280"/>
    </source>
</evidence>
<dbReference type="EMBL" id="JARJLG010000075">
    <property type="protein sequence ID" value="KAJ7752196.1"/>
    <property type="molecule type" value="Genomic_DNA"/>
</dbReference>
<dbReference type="InterPro" id="IPR011025">
    <property type="entry name" value="GproteinA_insert"/>
</dbReference>
<sequence>RFTEFQILYAQVAFHAERIAWRTVVYLNLVQSVRRILDALQPETDIVDENGGGDSLETASAISGKTVANYEGYRRRLQPLMQLEDHLIRLLRSPEEDEPIHFCPWKGQDPNGPPTPTILIPPSTPSLSHGTASSKSSPMSVHGHKSNEVTVHAATNWKEAFWLGKRSKRRNGAHSGEIEGWWEDPDDPVHTMYDCATCMREMWADENVRQRLRRKGIRLEESSGLCVFLLCFSFYLF</sequence>
<accession>A0AAD7IWT7</accession>